<dbReference type="InterPro" id="IPR000281">
    <property type="entry name" value="HTH_RpiR"/>
</dbReference>
<dbReference type="Proteomes" id="UP000239785">
    <property type="component" value="Unassembled WGS sequence"/>
</dbReference>
<dbReference type="RefSeq" id="WP_104208205.1">
    <property type="nucleotide sequence ID" value="NZ_PHNF01000003.1"/>
</dbReference>
<name>A0A2S5REA7_9MOLU</name>
<organism evidence="2 3">
    <name type="scientific">Mesoplasma corruscae</name>
    <dbReference type="NCBI Taxonomy" id="216874"/>
    <lineage>
        <taxon>Bacteria</taxon>
        <taxon>Bacillati</taxon>
        <taxon>Mycoplasmatota</taxon>
        <taxon>Mollicutes</taxon>
        <taxon>Entomoplasmatales</taxon>
        <taxon>Entomoplasmataceae</taxon>
        <taxon>Mesoplasma</taxon>
    </lineage>
</organism>
<dbReference type="GO" id="GO:0003700">
    <property type="term" value="F:DNA-binding transcription factor activity"/>
    <property type="evidence" value="ECO:0007669"/>
    <property type="project" value="InterPro"/>
</dbReference>
<protein>
    <recommendedName>
        <fullName evidence="1">HTH rpiR-type domain-containing protein</fullName>
    </recommendedName>
</protein>
<dbReference type="SUPFAM" id="SSF53697">
    <property type="entry name" value="SIS domain"/>
    <property type="match status" value="1"/>
</dbReference>
<dbReference type="EMBL" id="PHNF01000003">
    <property type="protein sequence ID" value="PPE05653.1"/>
    <property type="molecule type" value="Genomic_DNA"/>
</dbReference>
<evidence type="ECO:0000313" key="3">
    <source>
        <dbReference type="Proteomes" id="UP000239785"/>
    </source>
</evidence>
<dbReference type="Gene3D" id="1.10.10.10">
    <property type="entry name" value="Winged helix-like DNA-binding domain superfamily/Winged helix DNA-binding domain"/>
    <property type="match status" value="1"/>
</dbReference>
<dbReference type="AlphaFoldDB" id="A0A2S5REA7"/>
<feature type="domain" description="HTH rpiR-type" evidence="1">
    <location>
        <begin position="27"/>
        <end position="77"/>
    </location>
</feature>
<dbReference type="InterPro" id="IPR009057">
    <property type="entry name" value="Homeodomain-like_sf"/>
</dbReference>
<dbReference type="GO" id="GO:0003677">
    <property type="term" value="F:DNA binding"/>
    <property type="evidence" value="ECO:0007669"/>
    <property type="project" value="InterPro"/>
</dbReference>
<reference evidence="2 3" key="1">
    <citation type="submission" date="2017-11" db="EMBL/GenBank/DDBJ databases">
        <title>Genome sequence of Mesoplasma corruscae ELCA-2 (ATCC 49579).</title>
        <authorList>
            <person name="Lo W.-S."/>
            <person name="Kuo C.-H."/>
        </authorList>
    </citation>
    <scope>NUCLEOTIDE SEQUENCE [LARGE SCALE GENOMIC DNA]</scope>
    <source>
        <strain evidence="2 3">ELCA-2</strain>
    </source>
</reference>
<comment type="caution">
    <text evidence="2">The sequence shown here is derived from an EMBL/GenBank/DDBJ whole genome shotgun (WGS) entry which is preliminary data.</text>
</comment>
<dbReference type="Gene3D" id="3.40.50.10490">
    <property type="entry name" value="Glucose-6-phosphate isomerase like protein, domain 1"/>
    <property type="match status" value="1"/>
</dbReference>
<dbReference type="InterPro" id="IPR036388">
    <property type="entry name" value="WH-like_DNA-bd_sf"/>
</dbReference>
<keyword evidence="3" id="KW-1185">Reference proteome</keyword>
<dbReference type="SUPFAM" id="SSF46689">
    <property type="entry name" value="Homeodomain-like"/>
    <property type="match status" value="1"/>
</dbReference>
<dbReference type="PANTHER" id="PTHR30514:SF1">
    <property type="entry name" value="HTH-TYPE TRANSCRIPTIONAL REGULATOR HEXR-RELATED"/>
    <property type="match status" value="1"/>
</dbReference>
<dbReference type="InterPro" id="IPR047640">
    <property type="entry name" value="RpiR-like"/>
</dbReference>
<dbReference type="InterPro" id="IPR046348">
    <property type="entry name" value="SIS_dom_sf"/>
</dbReference>
<dbReference type="Pfam" id="PF01418">
    <property type="entry name" value="HTH_6"/>
    <property type="match status" value="1"/>
</dbReference>
<evidence type="ECO:0000259" key="1">
    <source>
        <dbReference type="Pfam" id="PF01418"/>
    </source>
</evidence>
<dbReference type="PANTHER" id="PTHR30514">
    <property type="entry name" value="GLUCOKINASE"/>
    <property type="match status" value="1"/>
</dbReference>
<sequence length="255" mass="29645">MHSVLDQIASMCSETKNTTSWKISSELIKFYKNKQELPNLVTLANSCFVSPSMITKFSKNLGFNGYKELSVKMQIEIIDRSHKNISTIFDNSDSLFKENEINAINTIRDFQLIKEKLNSLINLIKNANKIYIFSTNYFSDVAKLMNIMLLSKGINVVYMNKLNSMISIFDNISKKDLCLFFIGGSGSDEINFYFQQLYNKFQVENIFLFCTHSKIFKFNYPNNSIIIDTDFLSHNFFERTFSLSYIIMQIDLHLN</sequence>
<accession>A0A2S5REA7</accession>
<dbReference type="OrthoDB" id="388934at2"/>
<evidence type="ECO:0000313" key="2">
    <source>
        <dbReference type="EMBL" id="PPE05653.1"/>
    </source>
</evidence>
<proteinExistence type="predicted"/>
<gene>
    <name evidence="2" type="ORF">MCORR_v1c06800</name>
</gene>
<dbReference type="GO" id="GO:1901135">
    <property type="term" value="P:carbohydrate derivative metabolic process"/>
    <property type="evidence" value="ECO:0007669"/>
    <property type="project" value="InterPro"/>
</dbReference>
<dbReference type="GO" id="GO:0097367">
    <property type="term" value="F:carbohydrate derivative binding"/>
    <property type="evidence" value="ECO:0007669"/>
    <property type="project" value="InterPro"/>
</dbReference>